<dbReference type="PANTHER" id="PTHR34388:SF1">
    <property type="entry name" value="DNA POLYMERASE III SUBUNIT DELTA"/>
    <property type="match status" value="1"/>
</dbReference>
<dbReference type="Pfam" id="PF21694">
    <property type="entry name" value="DNA_pol3_delta_C"/>
    <property type="match status" value="1"/>
</dbReference>
<evidence type="ECO:0000256" key="1">
    <source>
        <dbReference type="ARBA" id="ARBA00012417"/>
    </source>
</evidence>
<feature type="domain" description="DNA polymerase III delta subunit-like C-terminal" evidence="8">
    <location>
        <begin position="215"/>
        <end position="334"/>
    </location>
</feature>
<gene>
    <name evidence="9" type="primary">holA</name>
    <name evidence="9" type="ORF">K8V20_03620</name>
</gene>
<dbReference type="GO" id="GO:0006261">
    <property type="term" value="P:DNA-templated DNA replication"/>
    <property type="evidence" value="ECO:0007669"/>
    <property type="project" value="TreeGrafter"/>
</dbReference>
<accession>A0A921IKG5</accession>
<evidence type="ECO:0000259" key="8">
    <source>
        <dbReference type="Pfam" id="PF21694"/>
    </source>
</evidence>
<evidence type="ECO:0000256" key="5">
    <source>
        <dbReference type="ARBA" id="ARBA00022932"/>
    </source>
</evidence>
<evidence type="ECO:0000313" key="10">
    <source>
        <dbReference type="Proteomes" id="UP000782880"/>
    </source>
</evidence>
<dbReference type="SUPFAM" id="SSF48019">
    <property type="entry name" value="post-AAA+ oligomerization domain-like"/>
    <property type="match status" value="1"/>
</dbReference>
<evidence type="ECO:0000256" key="7">
    <source>
        <dbReference type="ARBA" id="ARBA00049244"/>
    </source>
</evidence>
<dbReference type="InterPro" id="IPR008921">
    <property type="entry name" value="DNA_pol3_clamp-load_cplx_C"/>
</dbReference>
<dbReference type="Proteomes" id="UP000782880">
    <property type="component" value="Unassembled WGS sequence"/>
</dbReference>
<dbReference type="PANTHER" id="PTHR34388">
    <property type="entry name" value="DNA POLYMERASE III SUBUNIT DELTA"/>
    <property type="match status" value="1"/>
</dbReference>
<comment type="similarity">
    <text evidence="6">Belongs to the DNA polymerase HolA subunit family.</text>
</comment>
<dbReference type="NCBIfam" id="TIGR01128">
    <property type="entry name" value="holA"/>
    <property type="match status" value="1"/>
</dbReference>
<reference evidence="9" key="1">
    <citation type="journal article" date="2021" name="PeerJ">
        <title>Extensive microbial diversity within the chicken gut microbiome revealed by metagenomics and culture.</title>
        <authorList>
            <person name="Gilroy R."/>
            <person name="Ravi A."/>
            <person name="Getino M."/>
            <person name="Pursley I."/>
            <person name="Horton D.L."/>
            <person name="Alikhan N.F."/>
            <person name="Baker D."/>
            <person name="Gharbi K."/>
            <person name="Hall N."/>
            <person name="Watson M."/>
            <person name="Adriaenssens E.M."/>
            <person name="Foster-Nyarko E."/>
            <person name="Jarju S."/>
            <person name="Secka A."/>
            <person name="Antonio M."/>
            <person name="Oren A."/>
            <person name="Chaudhuri R.R."/>
            <person name="La Ragione R."/>
            <person name="Hildebrand F."/>
            <person name="Pallen M.J."/>
        </authorList>
    </citation>
    <scope>NUCLEOTIDE SEQUENCE</scope>
    <source>
        <strain evidence="9">ChiBcec21-2208</strain>
    </source>
</reference>
<dbReference type="GO" id="GO:0009360">
    <property type="term" value="C:DNA polymerase III complex"/>
    <property type="evidence" value="ECO:0007669"/>
    <property type="project" value="TreeGrafter"/>
</dbReference>
<keyword evidence="5" id="KW-0239">DNA-directed DNA polymerase</keyword>
<dbReference type="AlphaFoldDB" id="A0A921IKG5"/>
<sequence>MLYSEKELKKRLQSGCSLYYFYAPDEALVRSAANKALHVLKEQDPETTVLDGPTPTVEEIVLAAGTISFFGGKRLVLMPLIKPSTYSDKDLQELCETLQDTENAIFVMTSLIEEKFGKLRPGKREQKLIAACEKIGYCVQINKPGRSELQALARSWAEESGATFAPGTEAALLDRCGEDQFLLHNEIAKLSALANYGTITADMIQQLGTVTLDADTFEMVELVVSGRIEQAQKRLKTLLELQNDPIMITGALIGNYLDLYRVLQGRRSRRSLADVAKDFGYGGKWSYRLGKTEKTASRFKRHQLEQCLCILQKLDLDLKGSKLDADLLMQKALCELALAGRSSC</sequence>
<dbReference type="EC" id="2.7.7.7" evidence="1"/>
<keyword evidence="4" id="KW-0235">DNA replication</keyword>
<dbReference type="InterPro" id="IPR005790">
    <property type="entry name" value="DNA_polIII_delta"/>
</dbReference>
<dbReference type="SUPFAM" id="SSF52540">
    <property type="entry name" value="P-loop containing nucleoside triphosphate hydrolases"/>
    <property type="match status" value="1"/>
</dbReference>
<dbReference type="GO" id="GO:0003677">
    <property type="term" value="F:DNA binding"/>
    <property type="evidence" value="ECO:0007669"/>
    <property type="project" value="InterPro"/>
</dbReference>
<dbReference type="EMBL" id="DYVE01000091">
    <property type="protein sequence ID" value="HJG27720.1"/>
    <property type="molecule type" value="Genomic_DNA"/>
</dbReference>
<dbReference type="InterPro" id="IPR048466">
    <property type="entry name" value="DNA_pol3_delta-like_C"/>
</dbReference>
<evidence type="ECO:0000313" key="9">
    <source>
        <dbReference type="EMBL" id="HJG27720.1"/>
    </source>
</evidence>
<keyword evidence="3 9" id="KW-0548">Nucleotidyltransferase</keyword>
<dbReference type="Gene3D" id="1.20.272.10">
    <property type="match status" value="1"/>
</dbReference>
<evidence type="ECO:0000256" key="6">
    <source>
        <dbReference type="ARBA" id="ARBA00034754"/>
    </source>
</evidence>
<evidence type="ECO:0000256" key="4">
    <source>
        <dbReference type="ARBA" id="ARBA00022705"/>
    </source>
</evidence>
<organism evidence="9 10">
    <name type="scientific">Subdoligranulum variabile</name>
    <dbReference type="NCBI Taxonomy" id="214851"/>
    <lineage>
        <taxon>Bacteria</taxon>
        <taxon>Bacillati</taxon>
        <taxon>Bacillota</taxon>
        <taxon>Clostridia</taxon>
        <taxon>Eubacteriales</taxon>
        <taxon>Oscillospiraceae</taxon>
        <taxon>Subdoligranulum</taxon>
    </lineage>
</organism>
<evidence type="ECO:0000256" key="3">
    <source>
        <dbReference type="ARBA" id="ARBA00022695"/>
    </source>
</evidence>
<name>A0A921IKG5_9FIRM</name>
<keyword evidence="2 9" id="KW-0808">Transferase</keyword>
<comment type="catalytic activity">
    <reaction evidence="7">
        <text>DNA(n) + a 2'-deoxyribonucleoside 5'-triphosphate = DNA(n+1) + diphosphate</text>
        <dbReference type="Rhea" id="RHEA:22508"/>
        <dbReference type="Rhea" id="RHEA-COMP:17339"/>
        <dbReference type="Rhea" id="RHEA-COMP:17340"/>
        <dbReference type="ChEBI" id="CHEBI:33019"/>
        <dbReference type="ChEBI" id="CHEBI:61560"/>
        <dbReference type="ChEBI" id="CHEBI:173112"/>
        <dbReference type="EC" id="2.7.7.7"/>
    </reaction>
</comment>
<protein>
    <recommendedName>
        <fullName evidence="1">DNA-directed DNA polymerase</fullName>
        <ecNumber evidence="1">2.7.7.7</ecNumber>
    </recommendedName>
</protein>
<dbReference type="GO" id="GO:0003887">
    <property type="term" value="F:DNA-directed DNA polymerase activity"/>
    <property type="evidence" value="ECO:0007669"/>
    <property type="project" value="UniProtKB-KW"/>
</dbReference>
<comment type="caution">
    <text evidence="9">The sequence shown here is derived from an EMBL/GenBank/DDBJ whole genome shotgun (WGS) entry which is preliminary data.</text>
</comment>
<proteinExistence type="inferred from homology"/>
<evidence type="ECO:0000256" key="2">
    <source>
        <dbReference type="ARBA" id="ARBA00022679"/>
    </source>
</evidence>
<dbReference type="InterPro" id="IPR027417">
    <property type="entry name" value="P-loop_NTPase"/>
</dbReference>
<reference evidence="9" key="2">
    <citation type="submission" date="2021-09" db="EMBL/GenBank/DDBJ databases">
        <authorList>
            <person name="Gilroy R."/>
        </authorList>
    </citation>
    <scope>NUCLEOTIDE SEQUENCE</scope>
    <source>
        <strain evidence="9">ChiBcec21-2208</strain>
    </source>
</reference>
<dbReference type="Gene3D" id="3.40.50.300">
    <property type="entry name" value="P-loop containing nucleotide triphosphate hydrolases"/>
    <property type="match status" value="1"/>
</dbReference>